<organism evidence="12 13">
    <name type="scientific">Myroides odoratimimus</name>
    <dbReference type="NCBI Taxonomy" id="76832"/>
    <lineage>
        <taxon>Bacteria</taxon>
        <taxon>Pseudomonadati</taxon>
        <taxon>Bacteroidota</taxon>
        <taxon>Flavobacteriia</taxon>
        <taxon>Flavobacteriales</taxon>
        <taxon>Flavobacteriaceae</taxon>
        <taxon>Myroides</taxon>
    </lineage>
</organism>
<dbReference type="EMBL" id="CP013690">
    <property type="protein sequence ID" value="ALU24877.1"/>
    <property type="molecule type" value="Genomic_DNA"/>
</dbReference>
<accession>A0AAI8C2Q8</accession>
<dbReference type="Pfam" id="PF07715">
    <property type="entry name" value="Plug"/>
    <property type="match status" value="1"/>
</dbReference>
<keyword evidence="4 8" id="KW-0812">Transmembrane</keyword>
<dbReference type="InterPro" id="IPR012910">
    <property type="entry name" value="Plug_dom"/>
</dbReference>
<dbReference type="PANTHER" id="PTHR30069">
    <property type="entry name" value="TONB-DEPENDENT OUTER MEMBRANE RECEPTOR"/>
    <property type="match status" value="1"/>
</dbReference>
<dbReference type="Proteomes" id="UP000069030">
    <property type="component" value="Chromosome"/>
</dbReference>
<name>A0AAI8C2Q8_9FLAO</name>
<dbReference type="Gene3D" id="2.170.130.10">
    <property type="entry name" value="TonB-dependent receptor, plug domain"/>
    <property type="match status" value="1"/>
</dbReference>
<evidence type="ECO:0000256" key="5">
    <source>
        <dbReference type="ARBA" id="ARBA00023077"/>
    </source>
</evidence>
<dbReference type="AlphaFoldDB" id="A0AAI8C2Q8"/>
<evidence type="ECO:0000256" key="8">
    <source>
        <dbReference type="PROSITE-ProRule" id="PRU01360"/>
    </source>
</evidence>
<evidence type="ECO:0000259" key="10">
    <source>
        <dbReference type="Pfam" id="PF00593"/>
    </source>
</evidence>
<dbReference type="GO" id="GO:0009279">
    <property type="term" value="C:cell outer membrane"/>
    <property type="evidence" value="ECO:0007669"/>
    <property type="project" value="UniProtKB-SubCell"/>
</dbReference>
<keyword evidence="2 8" id="KW-0813">Transport</keyword>
<keyword evidence="7 8" id="KW-0998">Cell outer membrane</keyword>
<dbReference type="InterPro" id="IPR037066">
    <property type="entry name" value="Plug_dom_sf"/>
</dbReference>
<keyword evidence="3 8" id="KW-1134">Transmembrane beta strand</keyword>
<comment type="subcellular location">
    <subcellularLocation>
        <location evidence="1 8">Cell outer membrane</location>
        <topology evidence="1 8">Multi-pass membrane protein</topology>
    </subcellularLocation>
</comment>
<dbReference type="GO" id="GO:0044718">
    <property type="term" value="P:siderophore transmembrane transport"/>
    <property type="evidence" value="ECO:0007669"/>
    <property type="project" value="TreeGrafter"/>
</dbReference>
<reference evidence="12 13" key="1">
    <citation type="journal article" date="2016" name="J. Zhejiang Univ. Sci. B">
        <title>Antibiotic resistance mechanisms of Myroides sp.</title>
        <authorList>
            <person name="Hu S."/>
            <person name="Yuan S."/>
            <person name="Qu H."/>
            <person name="Jiang T."/>
            <person name="Zhou Y."/>
            <person name="Wang M."/>
            <person name="Ming D."/>
        </authorList>
    </citation>
    <scope>NUCLEOTIDE SEQUENCE [LARGE SCALE GENOMIC DNA]</scope>
    <source>
        <strain evidence="12 13">PR63039</strain>
    </source>
</reference>
<dbReference type="InterPro" id="IPR039426">
    <property type="entry name" value="TonB-dep_rcpt-like"/>
</dbReference>
<comment type="similarity">
    <text evidence="8 9">Belongs to the TonB-dependent receptor family.</text>
</comment>
<sequence length="777" mass="86349">MKLLSSRKEKLYITLFSSLSMLSQAQHLNLQVKNPSGHAVPNVVVEINNQNVGITDDTGIFSLTDTHSSTVDLRLKVFDYADYYTTLELQKDTINNFTITLTVNPETINEIIITAGRKPEHISTVPSSVTILTKQEIETQSDINSNISYILGNTVPGLATATNKVANTGQTLRGRPLLVLIDGIPQSLPLMNGARSIRSLDPYVIEKIEVRKGATSIYGNGSAGGIINYITRKDVGNKPLSGQTKIGTTFNPYHSSGTLGYQIGQYFSGRINNFSYAIGGHLKYNGLQRDGEGLPLGQLGGLSNSYERNIFTKLSYQLNDSSSLQLLYNYYTTVQDEKYKTKPGRYGQEPAIGIRGSEGGKPVGTPYNHNAMLTYTNDALYANTRLDISAYITSFQSMNRYVPKGTVWYGPGQTRIISKKKGMRTNFNTPFTLYNTPIEITYGFDLLSDMTMQDLTDGRILTPQMKMLSIAPYAQLKIDILDDFIFKGGIRYENSNVKINDYTTISTGPNNEGSIAVNGGKLTYRATVFNAGIRYTKYDYFNPFISYSQGFSLNEVGKILRRADANTLNNLETSPVITNNYEIGFSSKYSIFSLQTSYYISTSKYGINLIDVGGYLMPSREPEKIKGFEIALEARVMKSLKMGGTFTTIEGKTENKKGILEYLGGDRIPPNKATAFITYTPFNKATLSLFWINTGNRKHFSPNINGKYKNGQGPISEVNLFNLSANYKPNNHWSLSLGIDNLFNKTYYPPVSQYRGIHADYTRGVGTTMSIHATYSF</sequence>
<evidence type="ECO:0000259" key="11">
    <source>
        <dbReference type="Pfam" id="PF07715"/>
    </source>
</evidence>
<evidence type="ECO:0000313" key="12">
    <source>
        <dbReference type="EMBL" id="ALU24877.1"/>
    </source>
</evidence>
<evidence type="ECO:0000256" key="6">
    <source>
        <dbReference type="ARBA" id="ARBA00023136"/>
    </source>
</evidence>
<keyword evidence="12" id="KW-0675">Receptor</keyword>
<gene>
    <name evidence="12" type="ORF">AS202_01230</name>
</gene>
<evidence type="ECO:0000256" key="9">
    <source>
        <dbReference type="RuleBase" id="RU003357"/>
    </source>
</evidence>
<dbReference type="InterPro" id="IPR008969">
    <property type="entry name" value="CarboxyPept-like_regulatory"/>
</dbReference>
<evidence type="ECO:0000256" key="1">
    <source>
        <dbReference type="ARBA" id="ARBA00004571"/>
    </source>
</evidence>
<proteinExistence type="inferred from homology"/>
<dbReference type="Pfam" id="PF00593">
    <property type="entry name" value="TonB_dep_Rec_b-barrel"/>
    <property type="match status" value="1"/>
</dbReference>
<keyword evidence="6 8" id="KW-0472">Membrane</keyword>
<evidence type="ECO:0000256" key="2">
    <source>
        <dbReference type="ARBA" id="ARBA00022448"/>
    </source>
</evidence>
<dbReference type="PANTHER" id="PTHR30069:SF42">
    <property type="entry name" value="FERRIC AEROBACTIN RECEPTOR"/>
    <property type="match status" value="1"/>
</dbReference>
<dbReference type="RefSeq" id="WP_016650495.1">
    <property type="nucleotide sequence ID" value="NZ_CP013690.1"/>
</dbReference>
<evidence type="ECO:0000256" key="3">
    <source>
        <dbReference type="ARBA" id="ARBA00022452"/>
    </source>
</evidence>
<dbReference type="InterPro" id="IPR000531">
    <property type="entry name" value="Beta-barrel_TonB"/>
</dbReference>
<dbReference type="CDD" id="cd01347">
    <property type="entry name" value="ligand_gated_channel"/>
    <property type="match status" value="1"/>
</dbReference>
<dbReference type="GeneID" id="66973468"/>
<dbReference type="Gene3D" id="2.40.170.20">
    <property type="entry name" value="TonB-dependent receptor, beta-barrel domain"/>
    <property type="match status" value="1"/>
</dbReference>
<keyword evidence="5 9" id="KW-0798">TonB box</keyword>
<evidence type="ECO:0000256" key="4">
    <source>
        <dbReference type="ARBA" id="ARBA00022692"/>
    </source>
</evidence>
<feature type="domain" description="TonB-dependent receptor-like beta-barrel" evidence="10">
    <location>
        <begin position="316"/>
        <end position="742"/>
    </location>
</feature>
<dbReference type="SUPFAM" id="SSF49464">
    <property type="entry name" value="Carboxypeptidase regulatory domain-like"/>
    <property type="match status" value="1"/>
</dbReference>
<dbReference type="KEGG" id="mod:AS202_01230"/>
<dbReference type="GO" id="GO:0015344">
    <property type="term" value="F:siderophore uptake transmembrane transporter activity"/>
    <property type="evidence" value="ECO:0007669"/>
    <property type="project" value="TreeGrafter"/>
</dbReference>
<evidence type="ECO:0000256" key="7">
    <source>
        <dbReference type="ARBA" id="ARBA00023237"/>
    </source>
</evidence>
<evidence type="ECO:0000313" key="13">
    <source>
        <dbReference type="Proteomes" id="UP000069030"/>
    </source>
</evidence>
<feature type="domain" description="TonB-dependent receptor plug" evidence="11">
    <location>
        <begin position="123"/>
        <end position="226"/>
    </location>
</feature>
<dbReference type="PROSITE" id="PS52016">
    <property type="entry name" value="TONB_DEPENDENT_REC_3"/>
    <property type="match status" value="1"/>
</dbReference>
<protein>
    <submittedName>
        <fullName evidence="12">Ferric aerobactin receptor</fullName>
    </submittedName>
</protein>
<dbReference type="InterPro" id="IPR036942">
    <property type="entry name" value="Beta-barrel_TonB_sf"/>
</dbReference>
<dbReference type="SUPFAM" id="SSF56935">
    <property type="entry name" value="Porins"/>
    <property type="match status" value="1"/>
</dbReference>